<keyword evidence="2" id="KW-0813">Transport</keyword>
<evidence type="ECO:0000256" key="6">
    <source>
        <dbReference type="ARBA" id="ARBA00022989"/>
    </source>
</evidence>
<dbReference type="FunFam" id="3.40.50.300:FF:000287">
    <property type="entry name" value="Multidrug ABC transporter ATP-binding protein"/>
    <property type="match status" value="1"/>
</dbReference>
<evidence type="ECO:0000256" key="2">
    <source>
        <dbReference type="ARBA" id="ARBA00022448"/>
    </source>
</evidence>
<evidence type="ECO:0000256" key="7">
    <source>
        <dbReference type="ARBA" id="ARBA00023136"/>
    </source>
</evidence>
<dbReference type="Gene3D" id="3.40.50.300">
    <property type="entry name" value="P-loop containing nucleotide triphosphate hydrolases"/>
    <property type="match status" value="1"/>
</dbReference>
<evidence type="ECO:0000256" key="4">
    <source>
        <dbReference type="ARBA" id="ARBA00022741"/>
    </source>
</evidence>
<dbReference type="AlphaFoldDB" id="A0A7V1EIG0"/>
<dbReference type="InterPro" id="IPR003439">
    <property type="entry name" value="ABC_transporter-like_ATP-bd"/>
</dbReference>
<evidence type="ECO:0000256" key="3">
    <source>
        <dbReference type="ARBA" id="ARBA00022692"/>
    </source>
</evidence>
<dbReference type="Pfam" id="PF00005">
    <property type="entry name" value="ABC_tran"/>
    <property type="match status" value="1"/>
</dbReference>
<evidence type="ECO:0000256" key="5">
    <source>
        <dbReference type="ARBA" id="ARBA00022840"/>
    </source>
</evidence>
<accession>A0A7V1EIG0</accession>
<evidence type="ECO:0000259" key="9">
    <source>
        <dbReference type="PROSITE" id="PS50893"/>
    </source>
</evidence>
<dbReference type="CDD" id="cd03254">
    <property type="entry name" value="ABCC_Glucan_exporter_like"/>
    <property type="match status" value="1"/>
</dbReference>
<keyword evidence="5 11" id="KW-0067">ATP-binding</keyword>
<dbReference type="PANTHER" id="PTHR43394">
    <property type="entry name" value="ATP-DEPENDENT PERMEASE MDL1, MITOCHONDRIAL"/>
    <property type="match status" value="1"/>
</dbReference>
<dbReference type="GO" id="GO:0015421">
    <property type="term" value="F:ABC-type oligopeptide transporter activity"/>
    <property type="evidence" value="ECO:0007669"/>
    <property type="project" value="TreeGrafter"/>
</dbReference>
<evidence type="ECO:0000256" key="1">
    <source>
        <dbReference type="ARBA" id="ARBA00004651"/>
    </source>
</evidence>
<dbReference type="SUPFAM" id="SSF90123">
    <property type="entry name" value="ABC transporter transmembrane region"/>
    <property type="match status" value="1"/>
</dbReference>
<organism evidence="11">
    <name type="scientific">candidate division WOR-3 bacterium</name>
    <dbReference type="NCBI Taxonomy" id="2052148"/>
    <lineage>
        <taxon>Bacteria</taxon>
        <taxon>Bacteria division WOR-3</taxon>
    </lineage>
</organism>
<keyword evidence="7 8" id="KW-0472">Membrane</keyword>
<evidence type="ECO:0000313" key="11">
    <source>
        <dbReference type="EMBL" id="HDY59684.1"/>
    </source>
</evidence>
<dbReference type="InterPro" id="IPR039421">
    <property type="entry name" value="Type_1_exporter"/>
</dbReference>
<dbReference type="EMBL" id="DSKY01000021">
    <property type="protein sequence ID" value="HDY59684.1"/>
    <property type="molecule type" value="Genomic_DNA"/>
</dbReference>
<gene>
    <name evidence="11" type="ORF">ENP86_09060</name>
</gene>
<dbReference type="GO" id="GO:0005524">
    <property type="term" value="F:ATP binding"/>
    <property type="evidence" value="ECO:0007669"/>
    <property type="project" value="UniProtKB-KW"/>
</dbReference>
<name>A0A7V1EIG0_UNCW3</name>
<feature type="transmembrane region" description="Helical" evidence="8">
    <location>
        <begin position="258"/>
        <end position="289"/>
    </location>
</feature>
<feature type="transmembrane region" description="Helical" evidence="8">
    <location>
        <begin position="172"/>
        <end position="196"/>
    </location>
</feature>
<dbReference type="InterPro" id="IPR003593">
    <property type="entry name" value="AAA+_ATPase"/>
</dbReference>
<evidence type="ECO:0000259" key="10">
    <source>
        <dbReference type="PROSITE" id="PS50929"/>
    </source>
</evidence>
<dbReference type="InterPro" id="IPR011527">
    <property type="entry name" value="ABC1_TM_dom"/>
</dbReference>
<keyword evidence="6 8" id="KW-1133">Transmembrane helix</keyword>
<dbReference type="SUPFAM" id="SSF52540">
    <property type="entry name" value="P-loop containing nucleoside triphosphate hydrolases"/>
    <property type="match status" value="1"/>
</dbReference>
<feature type="domain" description="ABC transporter" evidence="9">
    <location>
        <begin position="452"/>
        <end position="685"/>
    </location>
</feature>
<sequence length="689" mass="79597">MMHEFHIEDKELGRVFDRKIIARLLVLLKPYLKYLIISFVLLIIAALVELVFPNIMRFTIDRYITKTGYKLQVGYDKNLPKLSENVYFITQSQLSKVSPDVVHKWQKENLLSKQRYFYLYKTEIDKDARILIEKNSAVFEQYDNIVIAPYDKLTKINAQELLKIRKNDLTGVFRMAILFLGIIFIGVIVNFIHLYLMQYAGQLFMHSLRMKIFQKLQDLDLAFFDHNPVGRLVTRATNDVEAINEALSSVFTTLVRDILLLVGIVVIMLWINLRLALITFIVVPLVVVLTSYFRIKARDIYRLVRRKLARLNATLQENISGMRVIKVFANEKESQQKFDAINRDYLSANLKEVTLMSFFRPLIEVISSLGIGLVLYYGGGRVITGNLSLGILVAFLTYVEMFFRPIRELTESYTILQSAMASSERIFQLLDEEIRITSKLEAIELTDVKGEIEFQNVWFSYDEKEWVLKDVCFKIKPGERVAFVGPTGAGKTSIISLLSRFYEIQKGRILIDGIDIRDIKLESLRSKIGVVMQDVFLFSGDIKSNIRLNLPIEDDRVKEIAAYINADKFIDRFPHKYDEVVMERGVTLSTGERQLLSFARVLAFSPRILILDEATASIDAETEQYIQDGLRKLITGRTAIVIAHRLSTIKDVDRIYVLHKGEIKEVGTHQELLARKGIYYHLYQLQSMQ</sequence>
<evidence type="ECO:0000256" key="8">
    <source>
        <dbReference type="SAM" id="Phobius"/>
    </source>
</evidence>
<keyword evidence="4" id="KW-0547">Nucleotide-binding</keyword>
<dbReference type="PROSITE" id="PS50929">
    <property type="entry name" value="ABC_TM1F"/>
    <property type="match status" value="1"/>
</dbReference>
<dbReference type="GO" id="GO:0005886">
    <property type="term" value="C:plasma membrane"/>
    <property type="evidence" value="ECO:0007669"/>
    <property type="project" value="UniProtKB-SubCell"/>
</dbReference>
<dbReference type="Pfam" id="PF00664">
    <property type="entry name" value="ABC_membrane"/>
    <property type="match status" value="1"/>
</dbReference>
<comment type="caution">
    <text evidence="11">The sequence shown here is derived from an EMBL/GenBank/DDBJ whole genome shotgun (WGS) entry which is preliminary data.</text>
</comment>
<comment type="subcellular location">
    <subcellularLocation>
        <location evidence="1">Cell membrane</location>
        <topology evidence="1">Multi-pass membrane protein</topology>
    </subcellularLocation>
</comment>
<feature type="transmembrane region" description="Helical" evidence="8">
    <location>
        <begin position="31"/>
        <end position="52"/>
    </location>
</feature>
<keyword evidence="3 8" id="KW-0812">Transmembrane</keyword>
<dbReference type="SMART" id="SM00382">
    <property type="entry name" value="AAA"/>
    <property type="match status" value="1"/>
</dbReference>
<dbReference type="GO" id="GO:0016887">
    <property type="term" value="F:ATP hydrolysis activity"/>
    <property type="evidence" value="ECO:0007669"/>
    <property type="project" value="InterPro"/>
</dbReference>
<feature type="transmembrane region" description="Helical" evidence="8">
    <location>
        <begin position="383"/>
        <end position="403"/>
    </location>
</feature>
<dbReference type="PROSITE" id="PS50893">
    <property type="entry name" value="ABC_TRANSPORTER_2"/>
    <property type="match status" value="1"/>
</dbReference>
<dbReference type="InterPro" id="IPR036640">
    <property type="entry name" value="ABC1_TM_sf"/>
</dbReference>
<proteinExistence type="predicted"/>
<dbReference type="PANTHER" id="PTHR43394:SF1">
    <property type="entry name" value="ATP-BINDING CASSETTE SUB-FAMILY B MEMBER 10, MITOCHONDRIAL"/>
    <property type="match status" value="1"/>
</dbReference>
<protein>
    <submittedName>
        <fullName evidence="11">ABC transporter ATP-binding protein</fullName>
    </submittedName>
</protein>
<dbReference type="Gene3D" id="1.20.1560.10">
    <property type="entry name" value="ABC transporter type 1, transmembrane domain"/>
    <property type="match status" value="1"/>
</dbReference>
<dbReference type="InterPro" id="IPR027417">
    <property type="entry name" value="P-loop_NTPase"/>
</dbReference>
<dbReference type="CDD" id="cd18544">
    <property type="entry name" value="ABC_6TM_TmrA_like"/>
    <property type="match status" value="1"/>
</dbReference>
<feature type="domain" description="ABC transmembrane type-1" evidence="10">
    <location>
        <begin position="36"/>
        <end position="418"/>
    </location>
</feature>
<reference evidence="11" key="1">
    <citation type="journal article" date="2020" name="mSystems">
        <title>Genome- and Community-Level Interaction Insights into Carbon Utilization and Element Cycling Functions of Hydrothermarchaeota in Hydrothermal Sediment.</title>
        <authorList>
            <person name="Zhou Z."/>
            <person name="Liu Y."/>
            <person name="Xu W."/>
            <person name="Pan J."/>
            <person name="Luo Z.H."/>
            <person name="Li M."/>
        </authorList>
    </citation>
    <scope>NUCLEOTIDE SEQUENCE [LARGE SCALE GENOMIC DNA]</scope>
    <source>
        <strain evidence="11">SpSt-258</strain>
    </source>
</reference>